<dbReference type="RefSeq" id="WP_105727355.1">
    <property type="nucleotide sequence ID" value="NZ_PVBS01000004.1"/>
</dbReference>
<keyword evidence="2" id="KW-1185">Reference proteome</keyword>
<evidence type="ECO:0000313" key="2">
    <source>
        <dbReference type="Proteomes" id="UP000238642"/>
    </source>
</evidence>
<name>A0A2S9JG54_9SPHI</name>
<organism evidence="1 2">
    <name type="scientific">Sphingobacterium gobiense</name>
    <dbReference type="NCBI Taxonomy" id="1382456"/>
    <lineage>
        <taxon>Bacteria</taxon>
        <taxon>Pseudomonadati</taxon>
        <taxon>Bacteroidota</taxon>
        <taxon>Sphingobacteriia</taxon>
        <taxon>Sphingobacteriales</taxon>
        <taxon>Sphingobacteriaceae</taxon>
        <taxon>Sphingobacterium</taxon>
    </lineage>
</organism>
<reference evidence="1 2" key="1">
    <citation type="submission" date="2018-02" db="EMBL/GenBank/DDBJ databases">
        <title>The draft genome of Sphingobacterium gobiense H7.</title>
        <authorList>
            <person name="Li L."/>
            <person name="Liu L."/>
            <person name="Zhang X."/>
            <person name="Wang T."/>
            <person name="Liang L."/>
        </authorList>
    </citation>
    <scope>NUCLEOTIDE SEQUENCE [LARGE SCALE GENOMIC DNA]</scope>
    <source>
        <strain evidence="1 2">ACCC 05757</strain>
    </source>
</reference>
<gene>
    <name evidence="1" type="ORF">C5749_16600</name>
</gene>
<proteinExistence type="predicted"/>
<dbReference type="AlphaFoldDB" id="A0A2S9JG54"/>
<protein>
    <recommendedName>
        <fullName evidence="3">Capsule assembly Wzi family protein</fullName>
    </recommendedName>
</protein>
<evidence type="ECO:0008006" key="3">
    <source>
        <dbReference type="Google" id="ProtNLM"/>
    </source>
</evidence>
<sequence length="503" mass="56440">MISRSGVIVVSLLYLITLSPCNLLAQTWKGGVQLQTGVTSNKTVPFWLRTNQYGSVPVDGFSGSVNAQVQRTYRYIDTVLWKPDFSTSFQSRVNIGEQTQIQFIEAKLSLKYGFLEFVAGREKEHSGLVDSTLSTGSFSLSGNALGIPKVEARIPAYQTVPYTKQLFAVKGNFALGAMGKVPIHYGQNQGDNVNAYYHHLSFYGRLGKPRWRLKLEGAINHDVIWGSDKHIFGEQYDLNAMEAIWYVVTGKGYRGADNFDGRLDISKIGNHLGTLDLGLTYDFNALELKLYHQFFYDKGALRYLANVRDGLNGLSLRNKRQANSAFRWEKILLEFFNSKDQGGQFGAPWTPSGPEYYYNHGVYSEGYSYKGRSIGTPLIVPAKDVREGMAHNPKDFFVSTRVSAFHLGIESIVANWRTQAKLTYARHYGDYHTSGPQEQWFNGQRIPQDFSYGLFEPVNQLSYYLNGTTTIGNRIDLSFAVAGDSGRLFQNSIGGYIGVGKRF</sequence>
<dbReference type="Gene3D" id="2.40.160.130">
    <property type="entry name" value="Capsule assembly protein Wzi"/>
    <property type="match status" value="1"/>
</dbReference>
<dbReference type="InterPro" id="IPR038636">
    <property type="entry name" value="Wzi_sf"/>
</dbReference>
<comment type="caution">
    <text evidence="1">The sequence shown here is derived from an EMBL/GenBank/DDBJ whole genome shotgun (WGS) entry which is preliminary data.</text>
</comment>
<dbReference type="Proteomes" id="UP000238642">
    <property type="component" value="Unassembled WGS sequence"/>
</dbReference>
<accession>A0A2S9JG54</accession>
<dbReference type="EMBL" id="PVBS01000004">
    <property type="protein sequence ID" value="PRD51919.1"/>
    <property type="molecule type" value="Genomic_DNA"/>
</dbReference>
<dbReference type="OrthoDB" id="596512at2"/>
<evidence type="ECO:0000313" key="1">
    <source>
        <dbReference type="EMBL" id="PRD51919.1"/>
    </source>
</evidence>